<sequence length="176" mass="19780">MLNVSELLGYLVSELHRRSKRGAPGGPPERILRRSTSAEYKRSILAQSAMLLKCLDFRSIELLDFGLRICPEQCPKLVKLACWVCEFPQQDLSPECPKPSRELLGIEKDIGKAKEGIKSKKVTRGSQEVRNRALCGPTVSSCDLTSPWERFRMYSANTRVTARSHCASRSQSCTFC</sequence>
<evidence type="ECO:0000313" key="2">
    <source>
        <dbReference type="Proteomes" id="UP001341840"/>
    </source>
</evidence>
<proteinExistence type="predicted"/>
<name>A0ABU6WHP2_9FABA</name>
<gene>
    <name evidence="1" type="ORF">PIB30_050773</name>
</gene>
<organism evidence="1 2">
    <name type="scientific">Stylosanthes scabra</name>
    <dbReference type="NCBI Taxonomy" id="79078"/>
    <lineage>
        <taxon>Eukaryota</taxon>
        <taxon>Viridiplantae</taxon>
        <taxon>Streptophyta</taxon>
        <taxon>Embryophyta</taxon>
        <taxon>Tracheophyta</taxon>
        <taxon>Spermatophyta</taxon>
        <taxon>Magnoliopsida</taxon>
        <taxon>eudicotyledons</taxon>
        <taxon>Gunneridae</taxon>
        <taxon>Pentapetalae</taxon>
        <taxon>rosids</taxon>
        <taxon>fabids</taxon>
        <taxon>Fabales</taxon>
        <taxon>Fabaceae</taxon>
        <taxon>Papilionoideae</taxon>
        <taxon>50 kb inversion clade</taxon>
        <taxon>dalbergioids sensu lato</taxon>
        <taxon>Dalbergieae</taxon>
        <taxon>Pterocarpus clade</taxon>
        <taxon>Stylosanthes</taxon>
    </lineage>
</organism>
<evidence type="ECO:0000313" key="1">
    <source>
        <dbReference type="EMBL" id="MED6184779.1"/>
    </source>
</evidence>
<reference evidence="1 2" key="1">
    <citation type="journal article" date="2023" name="Plants (Basel)">
        <title>Bridging the Gap: Combining Genomics and Transcriptomics Approaches to Understand Stylosanthes scabra, an Orphan Legume from the Brazilian Caatinga.</title>
        <authorList>
            <person name="Ferreira-Neto J.R.C."/>
            <person name="da Silva M.D."/>
            <person name="Binneck E."/>
            <person name="de Melo N.F."/>
            <person name="da Silva R.H."/>
            <person name="de Melo A.L.T.M."/>
            <person name="Pandolfi V."/>
            <person name="Bustamante F.O."/>
            <person name="Brasileiro-Vidal A.C."/>
            <person name="Benko-Iseppon A.M."/>
        </authorList>
    </citation>
    <scope>NUCLEOTIDE SEQUENCE [LARGE SCALE GENOMIC DNA]</scope>
    <source>
        <tissue evidence="1">Leaves</tissue>
    </source>
</reference>
<protein>
    <submittedName>
        <fullName evidence="1">Uncharacterized protein</fullName>
    </submittedName>
</protein>
<accession>A0ABU6WHP2</accession>
<dbReference type="Proteomes" id="UP001341840">
    <property type="component" value="Unassembled WGS sequence"/>
</dbReference>
<comment type="caution">
    <text evidence="1">The sequence shown here is derived from an EMBL/GenBank/DDBJ whole genome shotgun (WGS) entry which is preliminary data.</text>
</comment>
<keyword evidence="2" id="KW-1185">Reference proteome</keyword>
<dbReference type="EMBL" id="JASCZI010181595">
    <property type="protein sequence ID" value="MED6184779.1"/>
    <property type="molecule type" value="Genomic_DNA"/>
</dbReference>